<gene>
    <name evidence="2" type="ORF">GXP67_02810</name>
</gene>
<evidence type="ECO:0000313" key="2">
    <source>
        <dbReference type="EMBL" id="QHT65671.1"/>
    </source>
</evidence>
<dbReference type="KEGG" id="rhoz:GXP67_02810"/>
<feature type="region of interest" description="Disordered" evidence="1">
    <location>
        <begin position="83"/>
        <end position="163"/>
    </location>
</feature>
<dbReference type="RefSeq" id="WP_162441752.1">
    <property type="nucleotide sequence ID" value="NZ_CP048222.1"/>
</dbReference>
<dbReference type="AlphaFoldDB" id="A0A6C0GCH5"/>
<keyword evidence="3" id="KW-1185">Reference proteome</keyword>
<name>A0A6C0GCH5_9BACT</name>
<proteinExistence type="predicted"/>
<feature type="compositionally biased region" description="Basic and acidic residues" evidence="1">
    <location>
        <begin position="102"/>
        <end position="112"/>
    </location>
</feature>
<feature type="compositionally biased region" description="Basic and acidic residues" evidence="1">
    <location>
        <begin position="152"/>
        <end position="163"/>
    </location>
</feature>
<sequence>MIHYSIYERFKVLKLRPTHQAMWQVGLLVRDLYVHTFGVKPEKRSVMLNDKYMEVNVYPESFIGKVDEQIKLYCASHQLLQSNTTKAAQPKTAAVAQATAYKRQERPVKPPEKLSGSNAADDRPHADSSTDPAVGHPSGSSAKRERKRITVKKIEPIMDKYKK</sequence>
<evidence type="ECO:0000313" key="3">
    <source>
        <dbReference type="Proteomes" id="UP000480178"/>
    </source>
</evidence>
<reference evidence="2 3" key="1">
    <citation type="submission" date="2020-01" db="EMBL/GenBank/DDBJ databases">
        <authorList>
            <person name="Kim M.K."/>
        </authorList>
    </citation>
    <scope>NUCLEOTIDE SEQUENCE [LARGE SCALE GENOMIC DNA]</scope>
    <source>
        <strain evidence="2 3">172606-1</strain>
    </source>
</reference>
<accession>A0A6C0GCH5</accession>
<evidence type="ECO:0000256" key="1">
    <source>
        <dbReference type="SAM" id="MobiDB-lite"/>
    </source>
</evidence>
<protein>
    <submittedName>
        <fullName evidence="2">Uncharacterized protein</fullName>
    </submittedName>
</protein>
<feature type="compositionally biased region" description="Low complexity" evidence="1">
    <location>
        <begin position="84"/>
        <end position="100"/>
    </location>
</feature>
<organism evidence="2 3">
    <name type="scientific">Rhodocytophaga rosea</name>
    <dbReference type="NCBI Taxonomy" id="2704465"/>
    <lineage>
        <taxon>Bacteria</taxon>
        <taxon>Pseudomonadati</taxon>
        <taxon>Bacteroidota</taxon>
        <taxon>Cytophagia</taxon>
        <taxon>Cytophagales</taxon>
        <taxon>Rhodocytophagaceae</taxon>
        <taxon>Rhodocytophaga</taxon>
    </lineage>
</organism>
<dbReference type="Proteomes" id="UP000480178">
    <property type="component" value="Chromosome"/>
</dbReference>
<dbReference type="EMBL" id="CP048222">
    <property type="protein sequence ID" value="QHT65671.1"/>
    <property type="molecule type" value="Genomic_DNA"/>
</dbReference>